<evidence type="ECO:0000313" key="2">
    <source>
        <dbReference type="Proteomes" id="UP001336314"/>
    </source>
</evidence>
<evidence type="ECO:0000313" key="1">
    <source>
        <dbReference type="EMBL" id="MEE2000324.1"/>
    </source>
</evidence>
<dbReference type="RefSeq" id="WP_330127468.1">
    <property type="nucleotide sequence ID" value="NZ_JAUHLI010000002.1"/>
</dbReference>
<proteinExistence type="predicted"/>
<reference evidence="1 2" key="1">
    <citation type="submission" date="2023-07" db="EMBL/GenBank/DDBJ databases">
        <title>Alkalimonas sp., MEB108 novel, alkaliphilic bacterium isolated from Lonar Lake, India.</title>
        <authorList>
            <person name="Joshi A."/>
            <person name="Thite S."/>
        </authorList>
    </citation>
    <scope>NUCLEOTIDE SEQUENCE [LARGE SCALE GENOMIC DNA]</scope>
    <source>
        <strain evidence="1 2">MEB108</strain>
    </source>
</reference>
<comment type="caution">
    <text evidence="1">The sequence shown here is derived from an EMBL/GenBank/DDBJ whole genome shotgun (WGS) entry which is preliminary data.</text>
</comment>
<dbReference type="EMBL" id="JAUHLI010000002">
    <property type="protein sequence ID" value="MEE2000324.1"/>
    <property type="molecule type" value="Genomic_DNA"/>
</dbReference>
<protein>
    <submittedName>
        <fullName evidence="1">Uncharacterized protein</fullName>
    </submittedName>
</protein>
<sequence length="89" mass="9864">MLRARGFATRCRDAFAAAATLEPENISYQRALAQFHIQAPAIAGGDRKEALLIAQRIRQFDALQSDLLEPLKASSQDQRILAEINKLSI</sequence>
<organism evidence="1 2">
    <name type="scientific">Alkalimonas cellulosilytica</name>
    <dbReference type="NCBI Taxonomy" id="3058395"/>
    <lineage>
        <taxon>Bacteria</taxon>
        <taxon>Pseudomonadati</taxon>
        <taxon>Pseudomonadota</taxon>
        <taxon>Gammaproteobacteria</taxon>
        <taxon>Alkalimonas</taxon>
    </lineage>
</organism>
<dbReference type="Proteomes" id="UP001336314">
    <property type="component" value="Unassembled WGS sequence"/>
</dbReference>
<gene>
    <name evidence="1" type="ORF">QWY20_02575</name>
</gene>
<name>A0ABU7J1E5_9GAMM</name>
<accession>A0ABU7J1E5</accession>
<keyword evidence="2" id="KW-1185">Reference proteome</keyword>